<dbReference type="PANTHER" id="PTHR42934">
    <property type="entry name" value="GLYCOLATE OXIDASE SUBUNIT GLCD"/>
    <property type="match status" value="1"/>
</dbReference>
<keyword evidence="5" id="KW-0560">Oxidoreductase</keyword>
<accession>A0A1M6CCM6</accession>
<dbReference type="InterPro" id="IPR051914">
    <property type="entry name" value="FAD-linked_OxidoTrans_Type4"/>
</dbReference>
<comment type="similarity">
    <text evidence="2">Belongs to the FAD-binding oxidoreductase/transferase type 4 family.</text>
</comment>
<sequence length="462" mass="49290">MPIDAAIIKILKKIVGPKHVHDSWHQRAAYAYDASNRDFAPDAVVFPATTAHVAEIINLANLNNFYVIPRGAGTGMTGGSLAVEGGVVMPLTRMDQVLGVDPANLTADVEPGVVTGDFQKLVEAQGLFYPPDPSSSAYCTMGGNVAECAGGPKAVKYGVTRDYVLGLEAVTGAGEIITTGVRTAKGVVGYDLTRLITGSEGTLAVITRITVRLLPLPESVRTITAVYDKIDDAAKTVAAVFSAGIICRSIEYLDQAAIGCAESHLEIGLPTDAEAILLLEVDGDPQQAERAAERVAKVCRDQNARTVSGVDDAEAAANLWKARKGLSPALFKYGPHKINEDIVVPRTKIPDVVRRINQLREKTGLTMVSFGHAGDGNIHFNIMLDKEDPVALEKAESAVVELFDYVLKLGGTISGEHGVGISKAPYFDMEVPPAQIAIMRQIKDVFDPNHILNPGKMFPPES</sequence>
<dbReference type="Proteomes" id="UP000183994">
    <property type="component" value="Unassembled WGS sequence"/>
</dbReference>
<name>A0A1M6CCM6_9BACT</name>
<dbReference type="Pfam" id="PF02913">
    <property type="entry name" value="FAD-oxidase_C"/>
    <property type="match status" value="1"/>
</dbReference>
<evidence type="ECO:0000256" key="1">
    <source>
        <dbReference type="ARBA" id="ARBA00001974"/>
    </source>
</evidence>
<evidence type="ECO:0000259" key="6">
    <source>
        <dbReference type="PROSITE" id="PS51387"/>
    </source>
</evidence>
<dbReference type="RefSeq" id="WP_073472336.1">
    <property type="nucleotide sequence ID" value="NZ_FQZU01000001.1"/>
</dbReference>
<keyword evidence="8" id="KW-1185">Reference proteome</keyword>
<dbReference type="Gene3D" id="3.30.70.2740">
    <property type="match status" value="1"/>
</dbReference>
<gene>
    <name evidence="7" type="ORF">SAMN02745216_00206</name>
</gene>
<comment type="cofactor">
    <cofactor evidence="1">
        <name>FAD</name>
        <dbReference type="ChEBI" id="CHEBI:57692"/>
    </cofactor>
</comment>
<dbReference type="AlphaFoldDB" id="A0A1M6CCM6"/>
<dbReference type="EMBL" id="FQZU01000001">
    <property type="protein sequence ID" value="SHI58623.1"/>
    <property type="molecule type" value="Genomic_DNA"/>
</dbReference>
<dbReference type="STRING" id="1121393.SAMN02745216_00206"/>
<dbReference type="Gene3D" id="1.10.45.10">
    <property type="entry name" value="Vanillyl-alcohol Oxidase, Chain A, domain 4"/>
    <property type="match status" value="1"/>
</dbReference>
<dbReference type="GO" id="GO:0016491">
    <property type="term" value="F:oxidoreductase activity"/>
    <property type="evidence" value="ECO:0007669"/>
    <property type="project" value="UniProtKB-KW"/>
</dbReference>
<evidence type="ECO:0000256" key="5">
    <source>
        <dbReference type="ARBA" id="ARBA00023002"/>
    </source>
</evidence>
<keyword evidence="3" id="KW-0285">Flavoprotein</keyword>
<dbReference type="InterPro" id="IPR006094">
    <property type="entry name" value="Oxid_FAD_bind_N"/>
</dbReference>
<dbReference type="SUPFAM" id="SSF55103">
    <property type="entry name" value="FAD-linked oxidases, C-terminal domain"/>
    <property type="match status" value="1"/>
</dbReference>
<dbReference type="FunFam" id="3.30.70.2740:FF:000001">
    <property type="entry name" value="D-lactate dehydrogenase mitochondrial"/>
    <property type="match status" value="1"/>
</dbReference>
<feature type="domain" description="FAD-binding PCMH-type" evidence="6">
    <location>
        <begin position="37"/>
        <end position="216"/>
    </location>
</feature>
<dbReference type="InterPro" id="IPR016171">
    <property type="entry name" value="Vanillyl_alc_oxidase_C-sub2"/>
</dbReference>
<protein>
    <submittedName>
        <fullName evidence="7">Glycolate oxidase</fullName>
    </submittedName>
</protein>
<organism evidence="7 8">
    <name type="scientific">Desulfatibacillum alkenivorans DSM 16219</name>
    <dbReference type="NCBI Taxonomy" id="1121393"/>
    <lineage>
        <taxon>Bacteria</taxon>
        <taxon>Pseudomonadati</taxon>
        <taxon>Thermodesulfobacteriota</taxon>
        <taxon>Desulfobacteria</taxon>
        <taxon>Desulfobacterales</taxon>
        <taxon>Desulfatibacillaceae</taxon>
        <taxon>Desulfatibacillum</taxon>
    </lineage>
</organism>
<keyword evidence="4" id="KW-0274">FAD</keyword>
<dbReference type="PROSITE" id="PS51387">
    <property type="entry name" value="FAD_PCMH"/>
    <property type="match status" value="1"/>
</dbReference>
<dbReference type="GO" id="GO:0071949">
    <property type="term" value="F:FAD binding"/>
    <property type="evidence" value="ECO:0007669"/>
    <property type="project" value="InterPro"/>
</dbReference>
<dbReference type="FunFam" id="1.10.45.10:FF:000001">
    <property type="entry name" value="D-lactate dehydrogenase mitochondrial"/>
    <property type="match status" value="1"/>
</dbReference>
<reference evidence="8" key="1">
    <citation type="submission" date="2016-11" db="EMBL/GenBank/DDBJ databases">
        <authorList>
            <person name="Varghese N."/>
            <person name="Submissions S."/>
        </authorList>
    </citation>
    <scope>NUCLEOTIDE SEQUENCE [LARGE SCALE GENOMIC DNA]</scope>
    <source>
        <strain evidence="8">DSM 16219</strain>
    </source>
</reference>
<dbReference type="InterPro" id="IPR016166">
    <property type="entry name" value="FAD-bd_PCMH"/>
</dbReference>
<dbReference type="InterPro" id="IPR016169">
    <property type="entry name" value="FAD-bd_PCMH_sub2"/>
</dbReference>
<dbReference type="SUPFAM" id="SSF56176">
    <property type="entry name" value="FAD-binding/transporter-associated domain-like"/>
    <property type="match status" value="1"/>
</dbReference>
<evidence type="ECO:0000256" key="2">
    <source>
        <dbReference type="ARBA" id="ARBA00008000"/>
    </source>
</evidence>
<dbReference type="PANTHER" id="PTHR42934:SF3">
    <property type="entry name" value="D-LACTATE DEHYDROGENASE"/>
    <property type="match status" value="1"/>
</dbReference>
<evidence type="ECO:0000313" key="7">
    <source>
        <dbReference type="EMBL" id="SHI58623.1"/>
    </source>
</evidence>
<evidence type="ECO:0000256" key="4">
    <source>
        <dbReference type="ARBA" id="ARBA00022827"/>
    </source>
</evidence>
<dbReference type="InterPro" id="IPR004113">
    <property type="entry name" value="FAD-bd_oxidored_4_C"/>
</dbReference>
<dbReference type="Pfam" id="PF01565">
    <property type="entry name" value="FAD_binding_4"/>
    <property type="match status" value="1"/>
</dbReference>
<dbReference type="InterPro" id="IPR016164">
    <property type="entry name" value="FAD-linked_Oxase-like_C"/>
</dbReference>
<dbReference type="Gene3D" id="3.30.465.10">
    <property type="match status" value="1"/>
</dbReference>
<dbReference type="OrthoDB" id="9811557at2"/>
<dbReference type="InterPro" id="IPR036318">
    <property type="entry name" value="FAD-bd_PCMH-like_sf"/>
</dbReference>
<evidence type="ECO:0000313" key="8">
    <source>
        <dbReference type="Proteomes" id="UP000183994"/>
    </source>
</evidence>
<proteinExistence type="inferred from homology"/>
<evidence type="ECO:0000256" key="3">
    <source>
        <dbReference type="ARBA" id="ARBA00022630"/>
    </source>
</evidence>